<dbReference type="Gene3D" id="1.10.1280.10">
    <property type="entry name" value="Di-copper center containing domain from catechol oxidase"/>
    <property type="match status" value="1"/>
</dbReference>
<dbReference type="PROSITE" id="PS00498">
    <property type="entry name" value="TYROSINASE_2"/>
    <property type="match status" value="1"/>
</dbReference>
<feature type="chain" id="PRO_5002025952" evidence="3">
    <location>
        <begin position="22"/>
        <end position="472"/>
    </location>
</feature>
<dbReference type="OrthoDB" id="6132182at2759"/>
<dbReference type="STRING" id="1202772.A0A0A7CNP6"/>
<sequence length="472" mass="50798">MHGVVRRIVVLVLVAVLGVHCADCPPRVRKPWDELTAVEQALYVRAIALSMDRGFYDQFVQLHADQMTNMAAHNTCIFLFWHRLFLLGFENMLRALAPEFACLALPYYDYVQHNLDYVSSRCTTIASCSPVLGGLGGSNMRSPTARPARIHGHDFAGSRCISSQPVAHYCDVSAQSCMRCVPRGDWNTTYFSPDLNFNRVKQSIFTGTSMAQVSAAIEASPHDSVHATLGGAMANLFVAPADPIFYSHHATVDVLQTIHHKCLADAIGAEAAVASDPRIFTGCVIDGAPVAASTAVRHLRPPPPLAPFFAGLPATYGGLVDGTRVGNSSYSYELHGLLGALYEQCAAAGTGNATRRLTGSSGCRHLIRPVASADAAAFLAWRRAIYAAAAAQSLPAVAVEAEVEKMMVLLYEHCLPGSVTDYPRAFKSMWGINRVAPSKALLDAITSGSNPIQIRNWAAINQQYYGCSGQAA</sequence>
<gene>
    <name evidence="7" type="ORF">ACHHYP_16576</name>
</gene>
<feature type="signal peptide" evidence="3">
    <location>
        <begin position="1"/>
        <end position="21"/>
    </location>
</feature>
<dbReference type="InterPro" id="IPR008922">
    <property type="entry name" value="Di-copper_centre_dom_sf"/>
</dbReference>
<dbReference type="InterPro" id="IPR002227">
    <property type="entry name" value="Tyrosinase_Cu-bd"/>
</dbReference>
<dbReference type="Pfam" id="PF00264">
    <property type="entry name" value="Tyrosinase"/>
    <property type="match status" value="1"/>
</dbReference>
<evidence type="ECO:0000313" key="6">
    <source>
        <dbReference type="EMBL" id="AIG56477.1"/>
    </source>
</evidence>
<dbReference type="PANTHER" id="PTHR11474:SF126">
    <property type="entry name" value="TYROSINASE-LIKE PROTEIN TYR-1-RELATED"/>
    <property type="match status" value="1"/>
</dbReference>
<feature type="domain" description="Tyrosinase copper-binding" evidence="5">
    <location>
        <begin position="242"/>
        <end position="253"/>
    </location>
</feature>
<dbReference type="PROSITE" id="PS00497">
    <property type="entry name" value="TYROSINASE_1"/>
    <property type="match status" value="1"/>
</dbReference>
<dbReference type="PRINTS" id="PR00092">
    <property type="entry name" value="TYROSINASE"/>
</dbReference>
<dbReference type="GO" id="GO:0016491">
    <property type="term" value="F:oxidoreductase activity"/>
    <property type="evidence" value="ECO:0007669"/>
    <property type="project" value="InterPro"/>
</dbReference>
<keyword evidence="3" id="KW-0732">Signal</keyword>
<evidence type="ECO:0000313" key="7">
    <source>
        <dbReference type="EMBL" id="OQR96262.1"/>
    </source>
</evidence>
<dbReference type="EMBL" id="JNBR01000151">
    <property type="protein sequence ID" value="OQR96262.1"/>
    <property type="molecule type" value="Genomic_DNA"/>
</dbReference>
<dbReference type="InterPro" id="IPR050316">
    <property type="entry name" value="Tyrosinase/Hemocyanin"/>
</dbReference>
<dbReference type="PANTHER" id="PTHR11474">
    <property type="entry name" value="TYROSINASE FAMILY MEMBER"/>
    <property type="match status" value="1"/>
</dbReference>
<keyword evidence="8" id="KW-1185">Reference proteome</keyword>
<keyword evidence="2" id="KW-0186">Copper</keyword>
<dbReference type="SUPFAM" id="SSF48056">
    <property type="entry name" value="Di-copper centre-containing domain"/>
    <property type="match status" value="1"/>
</dbReference>
<dbReference type="Proteomes" id="UP000243579">
    <property type="component" value="Unassembled WGS sequence"/>
</dbReference>
<evidence type="ECO:0000256" key="3">
    <source>
        <dbReference type="SAM" id="SignalP"/>
    </source>
</evidence>
<evidence type="ECO:0000259" key="4">
    <source>
        <dbReference type="PROSITE" id="PS00497"/>
    </source>
</evidence>
<evidence type="ECO:0000256" key="1">
    <source>
        <dbReference type="ARBA" id="ARBA00022723"/>
    </source>
</evidence>
<evidence type="ECO:0000259" key="5">
    <source>
        <dbReference type="PROSITE" id="PS00498"/>
    </source>
</evidence>
<keyword evidence="1" id="KW-0479">Metal-binding</keyword>
<accession>A0A0A7CNP6</accession>
<organism evidence="6">
    <name type="scientific">Achlya hypogyna</name>
    <name type="common">Oomycete</name>
    <name type="synonym">Protoachlya hypogyna</name>
    <dbReference type="NCBI Taxonomy" id="1202772"/>
    <lineage>
        <taxon>Eukaryota</taxon>
        <taxon>Sar</taxon>
        <taxon>Stramenopiles</taxon>
        <taxon>Oomycota</taxon>
        <taxon>Saprolegniomycetes</taxon>
        <taxon>Saprolegniales</taxon>
        <taxon>Achlyaceae</taxon>
        <taxon>Achlya</taxon>
    </lineage>
</organism>
<evidence type="ECO:0000313" key="8">
    <source>
        <dbReference type="Proteomes" id="UP000243579"/>
    </source>
</evidence>
<dbReference type="EMBL" id="KM039016">
    <property type="protein sequence ID" value="AIG56477.1"/>
    <property type="molecule type" value="Genomic_DNA"/>
</dbReference>
<proteinExistence type="predicted"/>
<reference evidence="6 8" key="1">
    <citation type="journal article" date="2014" name="Genome Biol. Evol.">
        <title>The secreted proteins of Achlya hypogyna and Thraustotheca clavata identify the ancestral oomycete secretome and reveal gene acquisitions by horizontal gene transfer.</title>
        <authorList>
            <person name="Misner I."/>
            <person name="Blouin N."/>
            <person name="Leonard G."/>
            <person name="Richards T.A."/>
            <person name="Lane C.E."/>
        </authorList>
    </citation>
    <scope>NUCLEOTIDE SEQUENCE</scope>
    <source>
        <strain evidence="6 8">ATCC 48635</strain>
    </source>
</reference>
<dbReference type="GO" id="GO:0046872">
    <property type="term" value="F:metal ion binding"/>
    <property type="evidence" value="ECO:0007669"/>
    <property type="project" value="UniProtKB-KW"/>
</dbReference>
<dbReference type="AlphaFoldDB" id="A0A0A7CNP6"/>
<protein>
    <submittedName>
        <fullName evidence="6">Secreted protein</fullName>
    </submittedName>
</protein>
<name>A0A0A7CNP6_ACHHY</name>
<feature type="domain" description="Tyrosinase copper-binding" evidence="4">
    <location>
        <begin position="73"/>
        <end position="90"/>
    </location>
</feature>
<evidence type="ECO:0000256" key="2">
    <source>
        <dbReference type="ARBA" id="ARBA00023008"/>
    </source>
</evidence>